<dbReference type="GO" id="GO:0016020">
    <property type="term" value="C:membrane"/>
    <property type="evidence" value="ECO:0007669"/>
    <property type="project" value="UniProtKB-SubCell"/>
</dbReference>
<comment type="similarity">
    <text evidence="2">Belongs to the membrane-bound acyltransferase family.</text>
</comment>
<dbReference type="InterPro" id="IPR004299">
    <property type="entry name" value="MBOAT_fam"/>
</dbReference>
<dbReference type="Proteomes" id="UP000644660">
    <property type="component" value="Unassembled WGS sequence"/>
</dbReference>
<feature type="region of interest" description="Disordered" evidence="6">
    <location>
        <begin position="269"/>
        <end position="300"/>
    </location>
</feature>
<dbReference type="EMBL" id="CAEFZW010000011">
    <property type="protein sequence ID" value="CAB4256700.1"/>
    <property type="molecule type" value="Genomic_DNA"/>
</dbReference>
<feature type="transmembrane region" description="Helical" evidence="7">
    <location>
        <begin position="123"/>
        <end position="140"/>
    </location>
</feature>
<evidence type="ECO:0000256" key="3">
    <source>
        <dbReference type="ARBA" id="ARBA00022692"/>
    </source>
</evidence>
<accession>A0A8H2VJG9</accession>
<sequence length="626" mass="73753">MSDQLQCALKYLKYCFSVEAIDSRVKPDTDYIRRQKAAALDNDSDVKDINKIPRPLWHTTEFKFYYVAFIIVVPWMFKTAMDASNETNVTNYYKFEHLLSPGWLFGRKVDNSDSQYRFFRDNLFLLIQLMTAHLVIKRVVLYVTKMAVLRFDFIFGLIFLFAAHGVNSLRILTHMIVMFSLVHILKRHRRWATAATWIYGIGSLFLNDKYRSVPFESYCSLLAPLDSAFKGIIPRWDVFFNFSLLRIISYNLDYLERLNNQLQFRNTHEESSEDYEEYSRIHSNNSDENNERDDNDIQINRPSIKKSGSVSKLQTIDESGKAEVLNERARLIAPHHIQEYSFMNFIAYVTYTPLIIAGPIITFNDYIYQAQHKLPSITLERITIYSSVLAFTILAMEFILHFTYVVAVSKAKAWENDTPFQISMIGLFNLNIIWLKLLIPWRFFRLWAMLDGIDTPENMIRLVDNNYSALAFWRGWHRSFNKWVVRYIYIPLGGSTNRILTSLAVFSFVAVWHDIELRLLLWGWLIVVFLLPEIFLSHYFQMYRNRWWYRHVCALGGIVNIYMMMIANLFGFCLGSDGTKMLLHDTFMTFAGFKFFVTSTLCLFVAVQIMFEIREDERRHGINLKC</sequence>
<evidence type="ECO:0000256" key="6">
    <source>
        <dbReference type="SAM" id="MobiDB-lite"/>
    </source>
</evidence>
<dbReference type="PANTHER" id="PTHR13285:SF18">
    <property type="entry name" value="PROTEIN-CYSTEINE N-PALMITOYLTRANSFERASE RASP"/>
    <property type="match status" value="1"/>
</dbReference>
<dbReference type="InterPro" id="IPR051085">
    <property type="entry name" value="MB_O-acyltransferase"/>
</dbReference>
<reference evidence="8 9" key="1">
    <citation type="submission" date="2020-05" db="EMBL/GenBank/DDBJ databases">
        <authorList>
            <person name="Casaregola S."/>
            <person name="Devillers H."/>
            <person name="Grondin C."/>
        </authorList>
    </citation>
    <scope>NUCLEOTIDE SEQUENCE [LARGE SCALE GENOMIC DNA]</scope>
    <source>
        <strain evidence="8 9">CLIB 1767</strain>
    </source>
</reference>
<dbReference type="GO" id="GO:0005783">
    <property type="term" value="C:endoplasmic reticulum"/>
    <property type="evidence" value="ECO:0007669"/>
    <property type="project" value="TreeGrafter"/>
</dbReference>
<keyword evidence="9" id="KW-1185">Reference proteome</keyword>
<dbReference type="GO" id="GO:0006506">
    <property type="term" value="P:GPI anchor biosynthetic process"/>
    <property type="evidence" value="ECO:0007669"/>
    <property type="project" value="TreeGrafter"/>
</dbReference>
<keyword evidence="4 7" id="KW-1133">Transmembrane helix</keyword>
<evidence type="ECO:0000313" key="8">
    <source>
        <dbReference type="EMBL" id="CAB4256700.1"/>
    </source>
</evidence>
<evidence type="ECO:0000256" key="4">
    <source>
        <dbReference type="ARBA" id="ARBA00022989"/>
    </source>
</evidence>
<dbReference type="Pfam" id="PF03062">
    <property type="entry name" value="MBOAT"/>
    <property type="match status" value="1"/>
</dbReference>
<proteinExistence type="inferred from homology"/>
<dbReference type="PANTHER" id="PTHR13285">
    <property type="entry name" value="ACYLTRANSFERASE"/>
    <property type="match status" value="1"/>
</dbReference>
<feature type="transmembrane region" description="Helical" evidence="7">
    <location>
        <begin position="519"/>
        <end position="540"/>
    </location>
</feature>
<dbReference type="RefSeq" id="XP_041408544.1">
    <property type="nucleotide sequence ID" value="XM_041552610.1"/>
</dbReference>
<feature type="transmembrane region" description="Helical" evidence="7">
    <location>
        <begin position="487"/>
        <end position="513"/>
    </location>
</feature>
<comment type="subcellular location">
    <subcellularLocation>
        <location evidence="1">Membrane</location>
        <topology evidence="1">Multi-pass membrane protein</topology>
    </subcellularLocation>
</comment>
<dbReference type="AlphaFoldDB" id="A0A8H2VJG9"/>
<evidence type="ECO:0000256" key="7">
    <source>
        <dbReference type="SAM" id="Phobius"/>
    </source>
</evidence>
<feature type="transmembrane region" description="Helical" evidence="7">
    <location>
        <begin position="382"/>
        <end position="407"/>
    </location>
</feature>
<keyword evidence="3 7" id="KW-0812">Transmembrane</keyword>
<feature type="transmembrane region" description="Helical" evidence="7">
    <location>
        <begin position="64"/>
        <end position="81"/>
    </location>
</feature>
<evidence type="ECO:0000256" key="5">
    <source>
        <dbReference type="ARBA" id="ARBA00023136"/>
    </source>
</evidence>
<keyword evidence="5 7" id="KW-0472">Membrane</keyword>
<evidence type="ECO:0000256" key="1">
    <source>
        <dbReference type="ARBA" id="ARBA00004141"/>
    </source>
</evidence>
<feature type="transmembrane region" description="Helical" evidence="7">
    <location>
        <begin position="552"/>
        <end position="571"/>
    </location>
</feature>
<evidence type="ECO:0000313" key="9">
    <source>
        <dbReference type="Proteomes" id="UP000644660"/>
    </source>
</evidence>
<dbReference type="GO" id="GO:0008374">
    <property type="term" value="F:O-acyltransferase activity"/>
    <property type="evidence" value="ECO:0007669"/>
    <property type="project" value="TreeGrafter"/>
</dbReference>
<dbReference type="GeneID" id="64859789"/>
<feature type="transmembrane region" description="Helical" evidence="7">
    <location>
        <begin position="591"/>
        <end position="611"/>
    </location>
</feature>
<evidence type="ECO:0000256" key="2">
    <source>
        <dbReference type="ARBA" id="ARBA00010323"/>
    </source>
</evidence>
<protein>
    <submittedName>
        <fullName evidence="8">Similar to Saccharomyces cerevisiae YGL084C GUP1 Plasma membrane protein involved in remodeling GPI anchors</fullName>
    </submittedName>
</protein>
<comment type="caution">
    <text evidence="8">The sequence shown here is derived from an EMBL/GenBank/DDBJ whole genome shotgun (WGS) entry which is preliminary data.</text>
</comment>
<feature type="transmembrane region" description="Helical" evidence="7">
    <location>
        <begin position="419"/>
        <end position="439"/>
    </location>
</feature>
<organism evidence="8 9">
    <name type="scientific">Maudiozyma barnettii</name>
    <dbReference type="NCBI Taxonomy" id="61262"/>
    <lineage>
        <taxon>Eukaryota</taxon>
        <taxon>Fungi</taxon>
        <taxon>Dikarya</taxon>
        <taxon>Ascomycota</taxon>
        <taxon>Saccharomycotina</taxon>
        <taxon>Saccharomycetes</taxon>
        <taxon>Saccharomycetales</taxon>
        <taxon>Saccharomycetaceae</taxon>
        <taxon>Maudiozyma</taxon>
    </lineage>
</organism>
<name>A0A8H2VJG9_9SACH</name>
<gene>
    <name evidence="8" type="ORF">KABA2_11S01276</name>
</gene>
<dbReference type="OrthoDB" id="420606at2759"/>